<evidence type="ECO:0000313" key="6">
    <source>
        <dbReference type="Proteomes" id="UP000503441"/>
    </source>
</evidence>
<dbReference type="PANTHER" id="PTHR30154">
    <property type="entry name" value="LEUCINE-RESPONSIVE REGULATORY PROTEIN"/>
    <property type="match status" value="1"/>
</dbReference>
<dbReference type="InterPro" id="IPR036388">
    <property type="entry name" value="WH-like_DNA-bd_sf"/>
</dbReference>
<protein>
    <submittedName>
        <fullName evidence="5">Lrp/AsnC family transcriptional regulator</fullName>
    </submittedName>
</protein>
<dbReference type="EMBL" id="CP049933">
    <property type="protein sequence ID" value="QIM18980.1"/>
    <property type="molecule type" value="Genomic_DNA"/>
</dbReference>
<keyword evidence="1" id="KW-0805">Transcription regulation</keyword>
<feature type="domain" description="HTH asnC-type" evidence="4">
    <location>
        <begin position="6"/>
        <end position="67"/>
    </location>
</feature>
<dbReference type="Gene3D" id="1.10.10.10">
    <property type="entry name" value="Winged helix-like DNA-binding domain superfamily/Winged helix DNA-binding domain"/>
    <property type="match status" value="1"/>
</dbReference>
<name>A0ABX6K1Q4_9MICO</name>
<evidence type="ECO:0000313" key="5">
    <source>
        <dbReference type="EMBL" id="QIM18980.1"/>
    </source>
</evidence>
<sequence>METLQLSDVDRRIVAALAQFGRIPYKDLAVEVGIPTSTCHGRVRALEERGVIRGYRADISPEAIGQSVSALIMLRVHGHQRDQVPALSTQLQRIPGVQQVFLIGATKTWWCTSRVRACLPYARSLPNISGPIQRSPRLKRRLCSSTCLA</sequence>
<organism evidence="5 6">
    <name type="scientific">Leucobacter coleopterorum</name>
    <dbReference type="NCBI Taxonomy" id="2714933"/>
    <lineage>
        <taxon>Bacteria</taxon>
        <taxon>Bacillati</taxon>
        <taxon>Actinomycetota</taxon>
        <taxon>Actinomycetes</taxon>
        <taxon>Micrococcales</taxon>
        <taxon>Microbacteriaceae</taxon>
        <taxon>Leucobacter</taxon>
    </lineage>
</organism>
<dbReference type="Pfam" id="PF13412">
    <property type="entry name" value="HTH_24"/>
    <property type="match status" value="1"/>
</dbReference>
<dbReference type="SMART" id="SM00344">
    <property type="entry name" value="HTH_ASNC"/>
    <property type="match status" value="1"/>
</dbReference>
<evidence type="ECO:0000256" key="2">
    <source>
        <dbReference type="ARBA" id="ARBA00023125"/>
    </source>
</evidence>
<keyword evidence="2" id="KW-0238">DNA-binding</keyword>
<dbReference type="InterPro" id="IPR036390">
    <property type="entry name" value="WH_DNA-bd_sf"/>
</dbReference>
<dbReference type="CDD" id="cd00090">
    <property type="entry name" value="HTH_ARSR"/>
    <property type="match status" value="1"/>
</dbReference>
<dbReference type="InterPro" id="IPR019888">
    <property type="entry name" value="Tscrpt_reg_AsnC-like"/>
</dbReference>
<dbReference type="Proteomes" id="UP000503441">
    <property type="component" value="Chromosome"/>
</dbReference>
<evidence type="ECO:0000256" key="1">
    <source>
        <dbReference type="ARBA" id="ARBA00023015"/>
    </source>
</evidence>
<accession>A0ABX6K1Q4</accession>
<proteinExistence type="predicted"/>
<dbReference type="PANTHER" id="PTHR30154:SF34">
    <property type="entry name" value="TRANSCRIPTIONAL REGULATOR AZLB"/>
    <property type="match status" value="1"/>
</dbReference>
<dbReference type="PRINTS" id="PR00033">
    <property type="entry name" value="HTHASNC"/>
</dbReference>
<gene>
    <name evidence="5" type="ORF">G7066_11035</name>
</gene>
<dbReference type="InterPro" id="IPR011991">
    <property type="entry name" value="ArsR-like_HTH"/>
</dbReference>
<dbReference type="PROSITE" id="PS50956">
    <property type="entry name" value="HTH_ASNC_2"/>
    <property type="match status" value="1"/>
</dbReference>
<dbReference type="Gene3D" id="3.30.70.920">
    <property type="match status" value="1"/>
</dbReference>
<dbReference type="InterPro" id="IPR000485">
    <property type="entry name" value="AsnC-type_HTH_dom"/>
</dbReference>
<evidence type="ECO:0000259" key="4">
    <source>
        <dbReference type="PROSITE" id="PS50956"/>
    </source>
</evidence>
<evidence type="ECO:0000256" key="3">
    <source>
        <dbReference type="ARBA" id="ARBA00023163"/>
    </source>
</evidence>
<dbReference type="SUPFAM" id="SSF46785">
    <property type="entry name" value="Winged helix' DNA-binding domain"/>
    <property type="match status" value="1"/>
</dbReference>
<keyword evidence="3" id="KW-0804">Transcription</keyword>
<reference evidence="5 6" key="1">
    <citation type="submission" date="2020-03" db="EMBL/GenBank/DDBJ databases">
        <title>Leucobacter sp. nov., isolated from beetles.</title>
        <authorList>
            <person name="Hyun D.-W."/>
            <person name="Bae J.-W."/>
        </authorList>
    </citation>
    <scope>NUCLEOTIDE SEQUENCE [LARGE SCALE GENOMIC DNA]</scope>
    <source>
        <strain evidence="5 6">HDW9A</strain>
    </source>
</reference>
<keyword evidence="6" id="KW-1185">Reference proteome</keyword>